<dbReference type="InterPro" id="IPR025337">
    <property type="entry name" value="Questin_oxidase-like"/>
</dbReference>
<dbReference type="GO" id="GO:0016491">
    <property type="term" value="F:oxidoreductase activity"/>
    <property type="evidence" value="ECO:0007669"/>
    <property type="project" value="UniProtKB-KW"/>
</dbReference>
<sequence>MRRSPHLNGGSSSGKWPYTAAYSAFFDDKVAKCRDDWMKVVDDHIFARSQPIIDGFSGGLGYPFIHLPYALEVDDKQVATEALSMGCTEYDPTHEIPDLPPPDNELLTRL</sequence>
<dbReference type="Proteomes" id="UP000176998">
    <property type="component" value="Unassembled WGS sequence"/>
</dbReference>
<dbReference type="EMBL" id="MJBS01000216">
    <property type="protein sequence ID" value="OHE90878.1"/>
    <property type="molecule type" value="Genomic_DNA"/>
</dbReference>
<dbReference type="PANTHER" id="PTHR35870">
    <property type="entry name" value="PROTEIN, PUTATIVE (AFU_ORTHOLOGUE AFUA_5G03330)-RELATED"/>
    <property type="match status" value="1"/>
</dbReference>
<feature type="region of interest" description="Disordered" evidence="2">
    <location>
        <begin position="89"/>
        <end position="110"/>
    </location>
</feature>
<dbReference type="AlphaFoldDB" id="A0A1G4ANW4"/>
<accession>A0A1G4ANW4</accession>
<dbReference type="STRING" id="1209926.A0A1G4ANW4"/>
<keyword evidence="1" id="KW-0560">Oxidoreductase</keyword>
<dbReference type="GeneID" id="34566949"/>
<evidence type="ECO:0000256" key="2">
    <source>
        <dbReference type="SAM" id="MobiDB-lite"/>
    </source>
</evidence>
<dbReference type="OrthoDB" id="10265971at2759"/>
<dbReference type="RefSeq" id="XP_022468052.1">
    <property type="nucleotide sequence ID" value="XM_022625439.1"/>
</dbReference>
<organism evidence="3 4">
    <name type="scientific">Colletotrichum orchidophilum</name>
    <dbReference type="NCBI Taxonomy" id="1209926"/>
    <lineage>
        <taxon>Eukaryota</taxon>
        <taxon>Fungi</taxon>
        <taxon>Dikarya</taxon>
        <taxon>Ascomycota</taxon>
        <taxon>Pezizomycotina</taxon>
        <taxon>Sordariomycetes</taxon>
        <taxon>Hypocreomycetidae</taxon>
        <taxon>Glomerellales</taxon>
        <taxon>Glomerellaceae</taxon>
        <taxon>Colletotrichum</taxon>
    </lineage>
</organism>
<dbReference type="Pfam" id="PF14027">
    <property type="entry name" value="Questin_oxidase"/>
    <property type="match status" value="1"/>
</dbReference>
<protein>
    <submittedName>
        <fullName evidence="3">MGS207 protein</fullName>
    </submittedName>
</protein>
<dbReference type="PANTHER" id="PTHR35870:SF6">
    <property type="entry name" value="MGS207 PROTEIN"/>
    <property type="match status" value="1"/>
</dbReference>
<name>A0A1G4ANW4_9PEZI</name>
<gene>
    <name evidence="3" type="ORF">CORC01_13823</name>
</gene>
<comment type="caution">
    <text evidence="3">The sequence shown here is derived from an EMBL/GenBank/DDBJ whole genome shotgun (WGS) entry which is preliminary data.</text>
</comment>
<evidence type="ECO:0000313" key="3">
    <source>
        <dbReference type="EMBL" id="OHE90878.1"/>
    </source>
</evidence>
<reference evidence="3 4" key="1">
    <citation type="submission" date="2016-09" db="EMBL/GenBank/DDBJ databases">
        <authorList>
            <person name="Capua I."/>
            <person name="De Benedictis P."/>
            <person name="Joannis T."/>
            <person name="Lombin L.H."/>
            <person name="Cattoli G."/>
        </authorList>
    </citation>
    <scope>NUCLEOTIDE SEQUENCE [LARGE SCALE GENOMIC DNA]</scope>
    <source>
        <strain evidence="3 4">IMI 309357</strain>
    </source>
</reference>
<keyword evidence="4" id="KW-1185">Reference proteome</keyword>
<evidence type="ECO:0000256" key="1">
    <source>
        <dbReference type="ARBA" id="ARBA00023002"/>
    </source>
</evidence>
<proteinExistence type="predicted"/>
<evidence type="ECO:0000313" key="4">
    <source>
        <dbReference type="Proteomes" id="UP000176998"/>
    </source>
</evidence>